<comment type="caution">
    <text evidence="2">The sequence shown here is derived from an EMBL/GenBank/DDBJ whole genome shotgun (WGS) entry which is preliminary data.</text>
</comment>
<dbReference type="Proteomes" id="UP000887013">
    <property type="component" value="Unassembled WGS sequence"/>
</dbReference>
<keyword evidence="3" id="KW-1185">Reference proteome</keyword>
<sequence length="215" mass="24324">MVGIVFSTRVLGGVTRVDRSHRSQSPNSRPGVWTPGGPPRGRQDFTEQWFVPQTTHYEKLFLHSTSSKAASRPSGHGVPTLSLTPLDDTGRPHLVEIRDYLLLDRSTLLTAPPRLRRQLNHIKIVGLSFHRMASGLKYSRIHNENFTHGSNVPNNTRHTIWVQLDTIQACVVIQHVVHTGTLRAMCLHRVVSHVRFEVIPQAFTQLLESSSLYYQ</sequence>
<accession>A0A8X6SZU6</accession>
<proteinExistence type="predicted"/>
<organism evidence="2 3">
    <name type="scientific">Nephila pilipes</name>
    <name type="common">Giant wood spider</name>
    <name type="synonym">Nephila maculata</name>
    <dbReference type="NCBI Taxonomy" id="299642"/>
    <lineage>
        <taxon>Eukaryota</taxon>
        <taxon>Metazoa</taxon>
        <taxon>Ecdysozoa</taxon>
        <taxon>Arthropoda</taxon>
        <taxon>Chelicerata</taxon>
        <taxon>Arachnida</taxon>
        <taxon>Araneae</taxon>
        <taxon>Araneomorphae</taxon>
        <taxon>Entelegynae</taxon>
        <taxon>Araneoidea</taxon>
        <taxon>Nephilidae</taxon>
        <taxon>Nephila</taxon>
    </lineage>
</organism>
<name>A0A8X6SZU6_NEPPI</name>
<gene>
    <name evidence="2" type="ORF">NPIL_620471</name>
</gene>
<reference evidence="2" key="1">
    <citation type="submission" date="2020-08" db="EMBL/GenBank/DDBJ databases">
        <title>Multicomponent nature underlies the extraordinary mechanical properties of spider dragline silk.</title>
        <authorList>
            <person name="Kono N."/>
            <person name="Nakamura H."/>
            <person name="Mori M."/>
            <person name="Yoshida Y."/>
            <person name="Ohtoshi R."/>
            <person name="Malay A.D."/>
            <person name="Moran D.A.P."/>
            <person name="Tomita M."/>
            <person name="Numata K."/>
            <person name="Arakawa K."/>
        </authorList>
    </citation>
    <scope>NUCLEOTIDE SEQUENCE</scope>
</reference>
<evidence type="ECO:0000256" key="1">
    <source>
        <dbReference type="SAM" id="MobiDB-lite"/>
    </source>
</evidence>
<dbReference type="AlphaFoldDB" id="A0A8X6SZU6"/>
<evidence type="ECO:0000313" key="2">
    <source>
        <dbReference type="EMBL" id="GFS71618.1"/>
    </source>
</evidence>
<feature type="region of interest" description="Disordered" evidence="1">
    <location>
        <begin position="16"/>
        <end position="39"/>
    </location>
</feature>
<dbReference type="EMBL" id="BMAW01095747">
    <property type="protein sequence ID" value="GFS71618.1"/>
    <property type="molecule type" value="Genomic_DNA"/>
</dbReference>
<protein>
    <submittedName>
        <fullName evidence="2">Uncharacterized protein</fullName>
    </submittedName>
</protein>
<evidence type="ECO:0000313" key="3">
    <source>
        <dbReference type="Proteomes" id="UP000887013"/>
    </source>
</evidence>